<sequence>MTPTSDLDRVTMIVLRYMRRPLFALLFVYSVGIMGMALMPGQVVDGETTNMSLFHAFYFFTYTATTTGFGELPNGFSEEQRLWTIFCLYTGATAWFYAIGSLIRLVQNPHFSQAMDGFRFARKVKQYREPFVILCGFGDTGSLLARGLSDHRMRAVILDSDPERIKALGVRDYSVAMPGLCADTSAPKHLLAAGVEHPACRALVALTNDDDVNLKIAVMARHLNPRLRVICRSTSARHEANLRALDNVTVVDPFEIFAQLLHWAIVRPELHNLNSWFVGARGVKLGVPLEVPRGDWILCGYGRMGHWIHRYLEAQGVGVRIIDPEVDTEEAGDGAVMVQSHADHLALVTAGIENAAGVVAATDRDADNLSTLLSVTELNPQAFRIVRQNRHENQVAFDAARADLVLQHSLTTARRILKLLISPLVQELIEWLAEQEPAQTQGLVARLQVATGTEPPHLWSVRLVPGEAPAVTDYLEAGGVVTLGALCRDARAFPEALPCVALAVRRAGHSIMLPDEECPLDAGDEILFCGIQWVEHMLQATLHNPYTLRYVVTGVDAPRGVLFAWLEERRRRVMGPAAGRAPRPGSRR</sequence>
<dbReference type="Pfam" id="PF07885">
    <property type="entry name" value="Ion_trans_2"/>
    <property type="match status" value="1"/>
</dbReference>
<evidence type="ECO:0000313" key="5">
    <source>
        <dbReference type="Proteomes" id="UP001165369"/>
    </source>
</evidence>
<protein>
    <submittedName>
        <fullName evidence="4">NAD-binding protein</fullName>
    </submittedName>
</protein>
<dbReference type="Pfam" id="PF02254">
    <property type="entry name" value="TrkA_N"/>
    <property type="match status" value="2"/>
</dbReference>
<evidence type="ECO:0000313" key="4">
    <source>
        <dbReference type="EMBL" id="MCL7941642.1"/>
    </source>
</evidence>
<dbReference type="PANTHER" id="PTHR43833">
    <property type="entry name" value="POTASSIUM CHANNEL PROTEIN 2-RELATED-RELATED"/>
    <property type="match status" value="1"/>
</dbReference>
<dbReference type="PROSITE" id="PS51201">
    <property type="entry name" value="RCK_N"/>
    <property type="match status" value="1"/>
</dbReference>
<dbReference type="InterPro" id="IPR036291">
    <property type="entry name" value="NAD(P)-bd_dom_sf"/>
</dbReference>
<dbReference type="Gene3D" id="1.10.287.70">
    <property type="match status" value="1"/>
</dbReference>
<evidence type="ECO:0000259" key="3">
    <source>
        <dbReference type="PROSITE" id="PS51201"/>
    </source>
</evidence>
<evidence type="ECO:0000256" key="2">
    <source>
        <dbReference type="SAM" id="Phobius"/>
    </source>
</evidence>
<dbReference type="InterPro" id="IPR050721">
    <property type="entry name" value="Trk_Ktr_HKT_K-transport"/>
</dbReference>
<name>A0ABT0T491_9GAMM</name>
<dbReference type="SUPFAM" id="SSF81324">
    <property type="entry name" value="Voltage-gated potassium channels"/>
    <property type="match status" value="1"/>
</dbReference>
<feature type="transmembrane region" description="Helical" evidence="2">
    <location>
        <begin position="82"/>
        <end position="103"/>
    </location>
</feature>
<feature type="domain" description="RCK N-terminal" evidence="3">
    <location>
        <begin position="129"/>
        <end position="249"/>
    </location>
</feature>
<proteinExistence type="predicted"/>
<dbReference type="SUPFAM" id="SSF51735">
    <property type="entry name" value="NAD(P)-binding Rossmann-fold domains"/>
    <property type="match status" value="2"/>
</dbReference>
<accession>A0ABT0T491</accession>
<evidence type="ECO:0000256" key="1">
    <source>
        <dbReference type="ARBA" id="ARBA00004651"/>
    </source>
</evidence>
<keyword evidence="5" id="KW-1185">Reference proteome</keyword>
<keyword evidence="2" id="KW-0472">Membrane</keyword>
<reference evidence="4" key="1">
    <citation type="submission" date="2022-05" db="EMBL/GenBank/DDBJ databases">
        <title>Halomonas geminus sp. nov. and Halomonas llamarensis sp. nov. isolated from high-altitude salars of the Atacama Desert.</title>
        <authorList>
            <person name="Hintersatz C."/>
            <person name="Rojas L.A."/>
            <person name="Wei T.-S."/>
            <person name="Kutschke S."/>
            <person name="Lehmann F."/>
            <person name="Jain R."/>
            <person name="Pollmann K."/>
        </authorList>
    </citation>
    <scope>NUCLEOTIDE SEQUENCE</scope>
    <source>
        <strain evidence="4">ATCH28</strain>
    </source>
</reference>
<keyword evidence="2" id="KW-0812">Transmembrane</keyword>
<dbReference type="Proteomes" id="UP001165369">
    <property type="component" value="Unassembled WGS sequence"/>
</dbReference>
<keyword evidence="2" id="KW-1133">Transmembrane helix</keyword>
<dbReference type="InterPro" id="IPR003148">
    <property type="entry name" value="RCK_N"/>
</dbReference>
<gene>
    <name evidence="4" type="ORF">M8009_15235</name>
</gene>
<organism evidence="4 5">
    <name type="scientific">Halomonas gemina</name>
    <dbReference type="NCBI Taxonomy" id="2945105"/>
    <lineage>
        <taxon>Bacteria</taxon>
        <taxon>Pseudomonadati</taxon>
        <taxon>Pseudomonadota</taxon>
        <taxon>Gammaproteobacteria</taxon>
        <taxon>Oceanospirillales</taxon>
        <taxon>Halomonadaceae</taxon>
        <taxon>Halomonas</taxon>
    </lineage>
</organism>
<comment type="subcellular location">
    <subcellularLocation>
        <location evidence="1">Cell membrane</location>
        <topology evidence="1">Multi-pass membrane protein</topology>
    </subcellularLocation>
</comment>
<dbReference type="RefSeq" id="WP_250062731.1">
    <property type="nucleotide sequence ID" value="NZ_JAMJPK010000007.1"/>
</dbReference>
<dbReference type="InterPro" id="IPR013099">
    <property type="entry name" value="K_chnl_dom"/>
</dbReference>
<dbReference type="Gene3D" id="3.40.50.720">
    <property type="entry name" value="NAD(P)-binding Rossmann-like Domain"/>
    <property type="match status" value="2"/>
</dbReference>
<feature type="transmembrane region" description="Helical" evidence="2">
    <location>
        <begin position="51"/>
        <end position="70"/>
    </location>
</feature>
<dbReference type="EMBL" id="JAMJPK010000007">
    <property type="protein sequence ID" value="MCL7941642.1"/>
    <property type="molecule type" value="Genomic_DNA"/>
</dbReference>
<comment type="caution">
    <text evidence="4">The sequence shown here is derived from an EMBL/GenBank/DDBJ whole genome shotgun (WGS) entry which is preliminary data.</text>
</comment>
<feature type="transmembrane region" description="Helical" evidence="2">
    <location>
        <begin position="21"/>
        <end position="39"/>
    </location>
</feature>